<dbReference type="EMBL" id="JAATIP010000328">
    <property type="protein sequence ID" value="KAF4351810.1"/>
    <property type="molecule type" value="Genomic_DNA"/>
</dbReference>
<name>A0A7J6E1W0_CANSA</name>
<feature type="region of interest" description="Disordered" evidence="1">
    <location>
        <begin position="1"/>
        <end position="22"/>
    </location>
</feature>
<sequence>MEEENITERQQGDTRECGEQTRSEELCTSTRFHRLVYSEIEEIGWEHLGRLGGDLTFLSLRILDKKGRVHFLEIQLDTTYPKCPPSISADVPYIFDLEWSTHSRLKNVVQQFQEHLEKLQEFWSTLEDIDKALWVDHKMSSLAMSSRSINIGNDCFIILSINVMDPRSLPEKKDSSFVENLTCLLETQLPSSPVSQKNDQQVECGICYAQCLPVDDELGDKSGSGTDYMCENISCHKAFHSICLGDWLRSITTTRQSFNVLFGNCPYCSEPVAVKINVAKQ</sequence>
<keyword evidence="7" id="KW-1185">Reference proteome</keyword>
<protein>
    <recommendedName>
        <fullName evidence="8">E3 ubiquitin-protein ligase FANCL</fullName>
    </recommendedName>
</protein>
<dbReference type="InterPro" id="IPR026848">
    <property type="entry name" value="Fancl"/>
</dbReference>
<evidence type="ECO:0000313" key="6">
    <source>
        <dbReference type="Proteomes" id="UP000525078"/>
    </source>
</evidence>
<dbReference type="Proteomes" id="UP000583929">
    <property type="component" value="Unassembled WGS sequence"/>
</dbReference>
<dbReference type="PANTHER" id="PTHR13206:SF0">
    <property type="entry name" value="E3 UBIQUITIN-PROTEIN LIGASE FANCL"/>
    <property type="match status" value="1"/>
</dbReference>
<dbReference type="InterPro" id="IPR016135">
    <property type="entry name" value="UBQ-conjugating_enzyme/RWD"/>
</dbReference>
<dbReference type="Proteomes" id="UP000525078">
    <property type="component" value="Unassembled WGS sequence"/>
</dbReference>
<dbReference type="InterPro" id="IPR013083">
    <property type="entry name" value="Znf_RING/FYVE/PHD"/>
</dbReference>
<dbReference type="CDD" id="cd23831">
    <property type="entry name" value="DRWD-N_FANCL"/>
    <property type="match status" value="1"/>
</dbReference>
<dbReference type="GO" id="GO:0061630">
    <property type="term" value="F:ubiquitin protein ligase activity"/>
    <property type="evidence" value="ECO:0007669"/>
    <property type="project" value="TreeGrafter"/>
</dbReference>
<dbReference type="InterPro" id="IPR043898">
    <property type="entry name" value="FANCL_d2"/>
</dbReference>
<comment type="caution">
    <text evidence="4">The sequence shown here is derived from an EMBL/GenBank/DDBJ whole genome shotgun (WGS) entry which is preliminary data.</text>
</comment>
<dbReference type="SMART" id="SM01197">
    <property type="entry name" value="FANCL_C"/>
    <property type="match status" value="1"/>
</dbReference>
<evidence type="ECO:0000313" key="5">
    <source>
        <dbReference type="EMBL" id="KAF4402095.1"/>
    </source>
</evidence>
<evidence type="ECO:0000313" key="7">
    <source>
        <dbReference type="Proteomes" id="UP000583929"/>
    </source>
</evidence>
<dbReference type="EMBL" id="JAATIQ010000009">
    <property type="protein sequence ID" value="KAF4402095.1"/>
    <property type="molecule type" value="Genomic_DNA"/>
</dbReference>
<dbReference type="Pfam" id="PF11793">
    <property type="entry name" value="FANCL_C"/>
    <property type="match status" value="1"/>
</dbReference>
<dbReference type="Gene3D" id="3.30.40.10">
    <property type="entry name" value="Zinc/RING finger domain, C3HC4 (zinc finger)"/>
    <property type="match status" value="1"/>
</dbReference>
<dbReference type="SUPFAM" id="SSF57850">
    <property type="entry name" value="RING/U-box"/>
    <property type="match status" value="1"/>
</dbReference>
<evidence type="ECO:0000313" key="4">
    <source>
        <dbReference type="EMBL" id="KAF4351810.1"/>
    </source>
</evidence>
<evidence type="ECO:0000259" key="3">
    <source>
        <dbReference type="Pfam" id="PF18890"/>
    </source>
</evidence>
<accession>A0A7J6E1W0</accession>
<feature type="domain" description="FANCL UBC-like" evidence="3">
    <location>
        <begin position="36"/>
        <end position="119"/>
    </location>
</feature>
<dbReference type="CDD" id="cd16490">
    <property type="entry name" value="RING-CH-C4HC3_FANCL"/>
    <property type="match status" value="1"/>
</dbReference>
<dbReference type="InterPro" id="IPR026850">
    <property type="entry name" value="FANCL_C"/>
</dbReference>
<reference evidence="6 7" key="1">
    <citation type="journal article" date="2020" name="bioRxiv">
        <title>Sequence and annotation of 42 cannabis genomes reveals extensive copy number variation in cannabinoid synthesis and pathogen resistance genes.</title>
        <authorList>
            <person name="Mckernan K.J."/>
            <person name="Helbert Y."/>
            <person name="Kane L.T."/>
            <person name="Ebling H."/>
            <person name="Zhang L."/>
            <person name="Liu B."/>
            <person name="Eaton Z."/>
            <person name="Mclaughlin S."/>
            <person name="Kingan S."/>
            <person name="Baybayan P."/>
            <person name="Concepcion G."/>
            <person name="Jordan M."/>
            <person name="Riva A."/>
            <person name="Barbazuk W."/>
            <person name="Harkins T."/>
        </authorList>
    </citation>
    <scope>NUCLEOTIDE SEQUENCE [LARGE SCALE GENOMIC DNA]</scope>
    <source>
        <strain evidence="6 7">cv. Jamaican Lion 4</strain>
        <strain evidence="5">Father</strain>
        <strain evidence="4">Mother</strain>
        <tissue evidence="4">Leaf</tissue>
    </source>
</reference>
<feature type="domain" description="FANCL C-terminal" evidence="2">
    <location>
        <begin position="200"/>
        <end position="276"/>
    </location>
</feature>
<evidence type="ECO:0000256" key="1">
    <source>
        <dbReference type="SAM" id="MobiDB-lite"/>
    </source>
</evidence>
<dbReference type="GO" id="GO:0036297">
    <property type="term" value="P:interstrand cross-link repair"/>
    <property type="evidence" value="ECO:0007669"/>
    <property type="project" value="InterPro"/>
</dbReference>
<evidence type="ECO:0008006" key="8">
    <source>
        <dbReference type="Google" id="ProtNLM"/>
    </source>
</evidence>
<dbReference type="AlphaFoldDB" id="A0A7J6E1W0"/>
<dbReference type="PANTHER" id="PTHR13206">
    <property type="entry name" value="UBIQUITIN LIGASE PROTEIN PHF9 FANCONI ANEMIA GROUP L PROTEIN"/>
    <property type="match status" value="1"/>
</dbReference>
<evidence type="ECO:0000259" key="2">
    <source>
        <dbReference type="Pfam" id="PF11793"/>
    </source>
</evidence>
<organism evidence="4 6">
    <name type="scientific">Cannabis sativa</name>
    <name type="common">Hemp</name>
    <name type="synonym">Marijuana</name>
    <dbReference type="NCBI Taxonomy" id="3483"/>
    <lineage>
        <taxon>Eukaryota</taxon>
        <taxon>Viridiplantae</taxon>
        <taxon>Streptophyta</taxon>
        <taxon>Embryophyta</taxon>
        <taxon>Tracheophyta</taxon>
        <taxon>Spermatophyta</taxon>
        <taxon>Magnoliopsida</taxon>
        <taxon>eudicotyledons</taxon>
        <taxon>Gunneridae</taxon>
        <taxon>Pentapetalae</taxon>
        <taxon>rosids</taxon>
        <taxon>fabids</taxon>
        <taxon>Rosales</taxon>
        <taxon>Cannabaceae</taxon>
        <taxon>Cannabis</taxon>
    </lineage>
</organism>
<dbReference type="Gene3D" id="3.10.110.20">
    <property type="entry name" value="RWD domain-like"/>
    <property type="match status" value="1"/>
</dbReference>
<dbReference type="Gene3D" id="3.10.110.10">
    <property type="entry name" value="Ubiquitin Conjugating Enzyme"/>
    <property type="match status" value="1"/>
</dbReference>
<dbReference type="InterPro" id="IPR043003">
    <property type="entry name" value="FANCL_d3_sf"/>
</dbReference>
<gene>
    <name evidence="4" type="ORF">F8388_005088</name>
    <name evidence="5" type="ORF">G4B88_017607</name>
</gene>
<proteinExistence type="predicted"/>
<dbReference type="GO" id="GO:0043240">
    <property type="term" value="C:Fanconi anaemia nuclear complex"/>
    <property type="evidence" value="ECO:0007669"/>
    <property type="project" value="InterPro"/>
</dbReference>
<dbReference type="GO" id="GO:0006513">
    <property type="term" value="P:protein monoubiquitination"/>
    <property type="evidence" value="ECO:0007669"/>
    <property type="project" value="TreeGrafter"/>
</dbReference>
<dbReference type="Pfam" id="PF18890">
    <property type="entry name" value="FANCL_d2"/>
    <property type="match status" value="1"/>
</dbReference>